<keyword evidence="2" id="KW-0808">Transferase</keyword>
<keyword evidence="3" id="KW-1185">Reference proteome</keyword>
<comment type="caution">
    <text evidence="2">The sequence shown here is derived from an EMBL/GenBank/DDBJ whole genome shotgun (WGS) entry which is preliminary data.</text>
</comment>
<gene>
    <name evidence="2" type="ORF">D1224_08675</name>
</gene>
<dbReference type="Gene3D" id="3.90.550.10">
    <property type="entry name" value="Spore Coat Polysaccharide Biosynthesis Protein SpsA, Chain A"/>
    <property type="match status" value="1"/>
</dbReference>
<name>A0A399R4E5_9PROT</name>
<dbReference type="GO" id="GO:0016740">
    <property type="term" value="F:transferase activity"/>
    <property type="evidence" value="ECO:0007669"/>
    <property type="project" value="UniProtKB-KW"/>
</dbReference>
<protein>
    <submittedName>
        <fullName evidence="2">Glycosyltransferase family 2 protein</fullName>
    </submittedName>
</protein>
<dbReference type="Pfam" id="PF00535">
    <property type="entry name" value="Glycos_transf_2"/>
    <property type="match status" value="1"/>
</dbReference>
<dbReference type="SUPFAM" id="SSF53448">
    <property type="entry name" value="Nucleotide-diphospho-sugar transferases"/>
    <property type="match status" value="1"/>
</dbReference>
<dbReference type="InterPro" id="IPR001173">
    <property type="entry name" value="Glyco_trans_2-like"/>
</dbReference>
<evidence type="ECO:0000259" key="1">
    <source>
        <dbReference type="Pfam" id="PF00535"/>
    </source>
</evidence>
<feature type="domain" description="Glycosyltransferase 2-like" evidence="1">
    <location>
        <begin position="7"/>
        <end position="144"/>
    </location>
</feature>
<dbReference type="RefSeq" id="WP_119379489.1">
    <property type="nucleotide sequence ID" value="NZ_QWGB01000005.1"/>
</dbReference>
<evidence type="ECO:0000313" key="3">
    <source>
        <dbReference type="Proteomes" id="UP000265431"/>
    </source>
</evidence>
<dbReference type="InterPro" id="IPR029044">
    <property type="entry name" value="Nucleotide-diphossugar_trans"/>
</dbReference>
<dbReference type="EMBL" id="QWGB01000005">
    <property type="protein sequence ID" value="RIJ24299.1"/>
    <property type="molecule type" value="Genomic_DNA"/>
</dbReference>
<dbReference type="AlphaFoldDB" id="A0A399R4E5"/>
<dbReference type="PANTHER" id="PTHR43179:SF7">
    <property type="entry name" value="RHAMNOSYLTRANSFERASE WBBL"/>
    <property type="match status" value="1"/>
</dbReference>
<evidence type="ECO:0000313" key="2">
    <source>
        <dbReference type="EMBL" id="RIJ24299.1"/>
    </source>
</evidence>
<dbReference type="Proteomes" id="UP000265431">
    <property type="component" value="Unassembled WGS sequence"/>
</dbReference>
<proteinExistence type="predicted"/>
<sequence length="274" mass="29344">MTGPTTAIVVSYHTGQSLKECLYAVASDPAVDAVRIVDNGNPETMRSWLRQFCESRPAISLIDAGGNIGFGAGVNRGAAGVDEGDLLIINPDAILKRGSVEAMQEAGKGQPHPCVVGGNVFDTYGREVRGPRRRKLTLLRALTTFSGFNTWTLERTPPPKGPVEVGAVSGALMLVSARDFATLRGFDEGFFMHVEDVDICRRASDAGGVTIYTPHAGALHYGATSQAPAKRVAGYKADSLIYYFRKHASGPLERLAISLIAPLLRFAIVSRARD</sequence>
<accession>A0A399R4E5</accession>
<reference evidence="2 3" key="1">
    <citation type="submission" date="2018-08" db="EMBL/GenBank/DDBJ databases">
        <title>Henriciella mobilis sp. nov., isolated from seawater.</title>
        <authorList>
            <person name="Cheng H."/>
            <person name="Wu Y.-H."/>
            <person name="Xu X.-W."/>
            <person name="Guo L.-L."/>
        </authorList>
    </citation>
    <scope>NUCLEOTIDE SEQUENCE [LARGE SCALE GENOMIC DNA]</scope>
    <source>
        <strain evidence="2 3">CCUG66934</strain>
    </source>
</reference>
<organism evidence="2 3">
    <name type="scientific">Henriciella barbarensis</name>
    <dbReference type="NCBI Taxonomy" id="86342"/>
    <lineage>
        <taxon>Bacteria</taxon>
        <taxon>Pseudomonadati</taxon>
        <taxon>Pseudomonadota</taxon>
        <taxon>Alphaproteobacteria</taxon>
        <taxon>Hyphomonadales</taxon>
        <taxon>Hyphomonadaceae</taxon>
        <taxon>Henriciella</taxon>
    </lineage>
</organism>
<dbReference type="OrthoDB" id="9771846at2"/>
<dbReference type="PANTHER" id="PTHR43179">
    <property type="entry name" value="RHAMNOSYLTRANSFERASE WBBL"/>
    <property type="match status" value="1"/>
</dbReference>